<comment type="caution">
    <text evidence="1">The sequence shown here is derived from an EMBL/GenBank/DDBJ whole genome shotgun (WGS) entry which is preliminary data.</text>
</comment>
<evidence type="ECO:0000313" key="2">
    <source>
        <dbReference type="Proteomes" id="UP000775213"/>
    </source>
</evidence>
<keyword evidence="2" id="KW-1185">Reference proteome</keyword>
<organism evidence="1 2">
    <name type="scientific">Dendrobium chrysotoxum</name>
    <name type="common">Orchid</name>
    <dbReference type="NCBI Taxonomy" id="161865"/>
    <lineage>
        <taxon>Eukaryota</taxon>
        <taxon>Viridiplantae</taxon>
        <taxon>Streptophyta</taxon>
        <taxon>Embryophyta</taxon>
        <taxon>Tracheophyta</taxon>
        <taxon>Spermatophyta</taxon>
        <taxon>Magnoliopsida</taxon>
        <taxon>Liliopsida</taxon>
        <taxon>Asparagales</taxon>
        <taxon>Orchidaceae</taxon>
        <taxon>Epidendroideae</taxon>
        <taxon>Malaxideae</taxon>
        <taxon>Dendrobiinae</taxon>
        <taxon>Dendrobium</taxon>
    </lineage>
</organism>
<dbReference type="Gene3D" id="3.80.10.10">
    <property type="entry name" value="Ribonuclease Inhibitor"/>
    <property type="match status" value="1"/>
</dbReference>
<dbReference type="Pfam" id="PF00560">
    <property type="entry name" value="LRR_1"/>
    <property type="match status" value="1"/>
</dbReference>
<dbReference type="EMBL" id="JAGFBR010000005">
    <property type="protein sequence ID" value="KAH0466908.1"/>
    <property type="molecule type" value="Genomic_DNA"/>
</dbReference>
<dbReference type="Proteomes" id="UP000775213">
    <property type="component" value="Unassembled WGS sequence"/>
</dbReference>
<dbReference type="InterPro" id="IPR032675">
    <property type="entry name" value="LRR_dom_sf"/>
</dbReference>
<name>A0AAV7HHG2_DENCH</name>
<proteinExistence type="predicted"/>
<accession>A0AAV7HHG2</accession>
<reference evidence="1 2" key="1">
    <citation type="journal article" date="2021" name="Hortic Res">
        <title>Chromosome-scale assembly of the Dendrobium chrysotoxum genome enhances the understanding of orchid evolution.</title>
        <authorList>
            <person name="Zhang Y."/>
            <person name="Zhang G.Q."/>
            <person name="Zhang D."/>
            <person name="Liu X.D."/>
            <person name="Xu X.Y."/>
            <person name="Sun W.H."/>
            <person name="Yu X."/>
            <person name="Zhu X."/>
            <person name="Wang Z.W."/>
            <person name="Zhao X."/>
            <person name="Zhong W.Y."/>
            <person name="Chen H."/>
            <person name="Yin W.L."/>
            <person name="Huang T."/>
            <person name="Niu S.C."/>
            <person name="Liu Z.J."/>
        </authorList>
    </citation>
    <scope>NUCLEOTIDE SEQUENCE [LARGE SCALE GENOMIC DNA]</scope>
    <source>
        <strain evidence="1">Lindl</strain>
    </source>
</reference>
<protein>
    <submittedName>
        <fullName evidence="1">Uncharacterized protein</fullName>
    </submittedName>
</protein>
<dbReference type="SUPFAM" id="SSF52058">
    <property type="entry name" value="L domain-like"/>
    <property type="match status" value="1"/>
</dbReference>
<gene>
    <name evidence="1" type="ORF">IEQ34_004146</name>
</gene>
<sequence>MSGAVTPKLVEIPRLTYLYLDHNSFIGRIPDGLYKHPFLKEMYIEGNNFKPGTKSKGTHKVLDVIDTEFLF</sequence>
<dbReference type="AlphaFoldDB" id="A0AAV7HHG2"/>
<evidence type="ECO:0000313" key="1">
    <source>
        <dbReference type="EMBL" id="KAH0466908.1"/>
    </source>
</evidence>
<dbReference type="InterPro" id="IPR001611">
    <property type="entry name" value="Leu-rich_rpt"/>
</dbReference>